<dbReference type="Gene3D" id="3.40.50.720">
    <property type="entry name" value="NAD(P)-binding Rossmann-like Domain"/>
    <property type="match status" value="1"/>
</dbReference>
<evidence type="ECO:0000313" key="2">
    <source>
        <dbReference type="EMBL" id="KSA01446.1"/>
    </source>
</evidence>
<dbReference type="Proteomes" id="UP000054251">
    <property type="component" value="Unassembled WGS sequence"/>
</dbReference>
<reference evidence="2 3" key="1">
    <citation type="submission" date="2015-11" db="EMBL/GenBank/DDBJ databases">
        <title>The genome of Debaryomyces fabryi.</title>
        <authorList>
            <person name="Tafer H."/>
            <person name="Lopandic K."/>
        </authorList>
    </citation>
    <scope>NUCLEOTIDE SEQUENCE [LARGE SCALE GENOMIC DNA]</scope>
    <source>
        <strain evidence="2 3">CBS 789</strain>
    </source>
</reference>
<dbReference type="Gene3D" id="3.30.1780.10">
    <property type="entry name" value="ornithine cyclodeaminase, domain 1"/>
    <property type="match status" value="1"/>
</dbReference>
<dbReference type="SUPFAM" id="SSF51735">
    <property type="entry name" value="NAD(P)-binding Rossmann-fold domains"/>
    <property type="match status" value="1"/>
</dbReference>
<evidence type="ECO:0000313" key="3">
    <source>
        <dbReference type="Proteomes" id="UP000054251"/>
    </source>
</evidence>
<keyword evidence="3" id="KW-1185">Reference proteome</keyword>
<organism evidence="2 3">
    <name type="scientific">Debaryomyces fabryi</name>
    <dbReference type="NCBI Taxonomy" id="58627"/>
    <lineage>
        <taxon>Eukaryota</taxon>
        <taxon>Fungi</taxon>
        <taxon>Dikarya</taxon>
        <taxon>Ascomycota</taxon>
        <taxon>Saccharomycotina</taxon>
        <taxon>Pichiomycetes</taxon>
        <taxon>Debaryomycetaceae</taxon>
        <taxon>Debaryomyces</taxon>
    </lineage>
</organism>
<comment type="similarity">
    <text evidence="1">Belongs to the ornithine cyclodeaminase/mu-crystallin family.</text>
</comment>
<dbReference type="InterPro" id="IPR023401">
    <property type="entry name" value="ODC_N"/>
</dbReference>
<evidence type="ECO:0008006" key="4">
    <source>
        <dbReference type="Google" id="ProtNLM"/>
    </source>
</evidence>
<dbReference type="RefSeq" id="XP_015467548.1">
    <property type="nucleotide sequence ID" value="XM_015611639.1"/>
</dbReference>
<dbReference type="InterPro" id="IPR003462">
    <property type="entry name" value="ODC_Mu_crystall"/>
</dbReference>
<dbReference type="AlphaFoldDB" id="A0A0V1PZ26"/>
<proteinExistence type="inferred from homology"/>
<dbReference type="InterPro" id="IPR018247">
    <property type="entry name" value="EF_Hand_1_Ca_BS"/>
</dbReference>
<dbReference type="PANTHER" id="PTHR13812:SF19">
    <property type="entry name" value="KETIMINE REDUCTASE MU-CRYSTALLIN"/>
    <property type="match status" value="1"/>
</dbReference>
<dbReference type="OrthoDB" id="41492at2759"/>
<dbReference type="EMBL" id="LMYN01000053">
    <property type="protein sequence ID" value="KSA01446.1"/>
    <property type="molecule type" value="Genomic_DNA"/>
</dbReference>
<dbReference type="InterPro" id="IPR036291">
    <property type="entry name" value="NAD(P)-bd_dom_sf"/>
</dbReference>
<comment type="caution">
    <text evidence="2">The sequence shown here is derived from an EMBL/GenBank/DDBJ whole genome shotgun (WGS) entry which is preliminary data.</text>
</comment>
<dbReference type="Pfam" id="PF02423">
    <property type="entry name" value="OCD_Mu_crystall"/>
    <property type="match status" value="1"/>
</dbReference>
<dbReference type="PANTHER" id="PTHR13812">
    <property type="entry name" value="KETIMINE REDUCTASE MU-CRYSTALLIN"/>
    <property type="match status" value="1"/>
</dbReference>
<gene>
    <name evidence="2" type="ORF">AC631_02809</name>
</gene>
<dbReference type="GeneID" id="26839818"/>
<sequence length="358" mass="39556">MKIITEDNVEKYFNSTLSRDAIINKFQPSLLKGLLNYEKDPSNIVPPRIVQTSNTENSDTTHLFMPCIAPNEVGIKLISGGPSNSKNGLGFQGCILVLDEYTGSLQGVLNAKSITAFRTALASTIPMVKVLDPYDSDASISSISVFGVGLQAYWHVKLALILYQDKVNHVNIINRTLKNGEELANKLLMEFPNVSFKAYLYSEDDQLSTIKKQVSDSSIIFGCSPSTEAVIKADYINLDPKVKKFISLIGSYKPHMIELDLDFIVPQYKEAASKPKILVDSKEHTLHEAGELIQSGIDESQLIELTDFCKSKKDPSEYTTSTNVVVLKLVGLSVMDLSIANLIIKDIDDSQSITVHDF</sequence>
<evidence type="ECO:0000256" key="1">
    <source>
        <dbReference type="ARBA" id="ARBA00008903"/>
    </source>
</evidence>
<accession>A0A0V1PZ26</accession>
<dbReference type="PROSITE" id="PS00018">
    <property type="entry name" value="EF_HAND_1"/>
    <property type="match status" value="1"/>
</dbReference>
<protein>
    <recommendedName>
        <fullName evidence="4">Ornithine cyclodeaminase</fullName>
    </recommendedName>
</protein>
<name>A0A0V1PZ26_9ASCO</name>
<dbReference type="GO" id="GO:0005737">
    <property type="term" value="C:cytoplasm"/>
    <property type="evidence" value="ECO:0007669"/>
    <property type="project" value="TreeGrafter"/>
</dbReference>